<evidence type="ECO:0000313" key="3">
    <source>
        <dbReference type="Proteomes" id="UP000295531"/>
    </source>
</evidence>
<keyword evidence="3" id="KW-1185">Reference proteome</keyword>
<reference evidence="2 3" key="1">
    <citation type="submission" date="2019-03" db="EMBL/GenBank/DDBJ databases">
        <title>Freshwater and sediment microbial communities from various areas in North America, analyzing microbe dynamics in response to fracking.</title>
        <authorList>
            <person name="Lamendella R."/>
        </authorList>
    </citation>
    <scope>NUCLEOTIDE SEQUENCE [LARGE SCALE GENOMIC DNA]</scope>
    <source>
        <strain evidence="2 3">18_TX</strain>
    </source>
</reference>
<comment type="caution">
    <text evidence="2">The sequence shown here is derived from an EMBL/GenBank/DDBJ whole genome shotgun (WGS) entry which is preliminary data.</text>
</comment>
<feature type="region of interest" description="Disordered" evidence="1">
    <location>
        <begin position="1"/>
        <end position="20"/>
    </location>
</feature>
<accession>A0A4R6P521</accession>
<proteinExistence type="predicted"/>
<protein>
    <submittedName>
        <fullName evidence="2">AlpA family transcriptional regulator</fullName>
    </submittedName>
</protein>
<gene>
    <name evidence="2" type="ORF">DEU29_11170</name>
</gene>
<sequence>MHGFKKAMSQQSKKRTQAPLSAPFDQYIDEKLRAEITGISRTTWWRLERQGKTPPVYRIGQMKRWLLSEVFEWQSKKL</sequence>
<name>A0A4R6P521_9GAMM</name>
<organism evidence="2 3">
    <name type="scientific">Idiomarina aquatica</name>
    <dbReference type="NCBI Taxonomy" id="1327752"/>
    <lineage>
        <taxon>Bacteria</taxon>
        <taxon>Pseudomonadati</taxon>
        <taxon>Pseudomonadota</taxon>
        <taxon>Gammaproteobacteria</taxon>
        <taxon>Alteromonadales</taxon>
        <taxon>Idiomarinaceae</taxon>
        <taxon>Idiomarina</taxon>
    </lineage>
</organism>
<dbReference type="AlphaFoldDB" id="A0A4R6P521"/>
<evidence type="ECO:0000313" key="2">
    <source>
        <dbReference type="EMBL" id="TDP32130.1"/>
    </source>
</evidence>
<evidence type="ECO:0000256" key="1">
    <source>
        <dbReference type="SAM" id="MobiDB-lite"/>
    </source>
</evidence>
<dbReference type="Proteomes" id="UP000295531">
    <property type="component" value="Unassembled WGS sequence"/>
</dbReference>
<dbReference type="Gene3D" id="1.10.238.160">
    <property type="match status" value="1"/>
</dbReference>
<dbReference type="EMBL" id="SNXI01000011">
    <property type="protein sequence ID" value="TDP32130.1"/>
    <property type="molecule type" value="Genomic_DNA"/>
</dbReference>